<protein>
    <submittedName>
        <fullName evidence="1">Uncharacterized protein</fullName>
    </submittedName>
</protein>
<dbReference type="EMBL" id="JAESVA010000002">
    <property type="protein sequence ID" value="MCB8880192.1"/>
    <property type="molecule type" value="Genomic_DNA"/>
</dbReference>
<dbReference type="AlphaFoldDB" id="A0A963YZR4"/>
<evidence type="ECO:0000313" key="2">
    <source>
        <dbReference type="Proteomes" id="UP000721844"/>
    </source>
</evidence>
<sequence length="163" mass="18830">MPDEEINCAPQGHNMDWRMMELIKPELINILYRPIRLLRAGDRSVRAESCRFIDEGEEDLFLFRYTKARDGAVRPKAFWTPCETLVSAFASDATGLPVGECVWRATWRLLRSQAETRLLCGEDRWSAGHVFTEFQNADAVDDREIIWEPMEPSVTLRAPKQQT</sequence>
<name>A0A963YZR4_9PROT</name>
<reference evidence="1 2" key="1">
    <citation type="journal article" date="2021" name="Microorganisms">
        <title>Acidisoma silvae sp. nov. and Acidisomacellulosilytica sp. nov., Two Acidophilic Bacteria Isolated from Decaying Wood, Hydrolyzing Cellulose and Producing Poly-3-hydroxybutyrate.</title>
        <authorList>
            <person name="Mieszkin S."/>
            <person name="Pouder E."/>
            <person name="Uroz S."/>
            <person name="Simon-Colin C."/>
            <person name="Alain K."/>
        </authorList>
    </citation>
    <scope>NUCLEOTIDE SEQUENCE [LARGE SCALE GENOMIC DNA]</scope>
    <source>
        <strain evidence="1 2">HW T5.17</strain>
    </source>
</reference>
<dbReference type="RefSeq" id="WP_227306797.1">
    <property type="nucleotide sequence ID" value="NZ_JAESVA010000002.1"/>
</dbReference>
<evidence type="ECO:0000313" key="1">
    <source>
        <dbReference type="EMBL" id="MCB8880192.1"/>
    </source>
</evidence>
<dbReference type="Proteomes" id="UP000721844">
    <property type="component" value="Unassembled WGS sequence"/>
</dbReference>
<comment type="caution">
    <text evidence="1">The sequence shown here is derived from an EMBL/GenBank/DDBJ whole genome shotgun (WGS) entry which is preliminary data.</text>
</comment>
<accession>A0A963YZR4</accession>
<proteinExistence type="predicted"/>
<organism evidence="1 2">
    <name type="scientific">Acidisoma cellulosilyticum</name>
    <dbReference type="NCBI Taxonomy" id="2802395"/>
    <lineage>
        <taxon>Bacteria</taxon>
        <taxon>Pseudomonadati</taxon>
        <taxon>Pseudomonadota</taxon>
        <taxon>Alphaproteobacteria</taxon>
        <taxon>Acetobacterales</taxon>
        <taxon>Acidocellaceae</taxon>
        <taxon>Acidisoma</taxon>
    </lineage>
</organism>
<gene>
    <name evidence="1" type="ORF">ACELLULO517_08110</name>
</gene>
<keyword evidence="2" id="KW-1185">Reference proteome</keyword>